<proteinExistence type="predicted"/>
<protein>
    <submittedName>
        <fullName evidence="2">Uncharacterized protein</fullName>
    </submittedName>
</protein>
<organism evidence="2 3">
    <name type="scientific">Pandoravirus japonicus</name>
    <dbReference type="NCBI Taxonomy" id="2823154"/>
    <lineage>
        <taxon>Viruses</taxon>
        <taxon>Pandoravirus</taxon>
    </lineage>
</organism>
<reference evidence="2" key="1">
    <citation type="submission" date="2021-04" db="EMBL/GenBank/DDBJ databases">
        <title>Draft Genome Sequence of Pandoravirus japonicus, Isolated from the Sabaishi River of Niigata, Japan.</title>
        <authorList>
            <person name="Hosokawa N."/>
            <person name="Takahashi H."/>
            <person name="Aoki K."/>
            <person name="Takemura M."/>
        </authorList>
    </citation>
    <scope>NUCLEOTIDE SEQUENCE</scope>
</reference>
<evidence type="ECO:0000313" key="3">
    <source>
        <dbReference type="Proteomes" id="UP001253637"/>
    </source>
</evidence>
<evidence type="ECO:0000256" key="1">
    <source>
        <dbReference type="SAM" id="MobiDB-lite"/>
    </source>
</evidence>
<accession>A0A811BRJ5</accession>
<feature type="compositionally biased region" description="Basic residues" evidence="1">
    <location>
        <begin position="35"/>
        <end position="45"/>
    </location>
</feature>
<evidence type="ECO:0000313" key="2">
    <source>
        <dbReference type="EMBL" id="BCU03065.1"/>
    </source>
</evidence>
<name>A0A811BRJ5_9VIRU</name>
<sequence>MSLDFLFGHCPHESTDDDDTNKKHCPSRLPSSNRPRGRRGWRSRSRLFGAKPLASQRPFGPTRYNKKRCHAK</sequence>
<feature type="region of interest" description="Disordered" evidence="1">
    <location>
        <begin position="12"/>
        <end position="72"/>
    </location>
</feature>
<dbReference type="Proteomes" id="UP001253637">
    <property type="component" value="Segment"/>
</dbReference>
<dbReference type="EMBL" id="LC625835">
    <property type="protein sequence ID" value="BCU03065.1"/>
    <property type="molecule type" value="Genomic_DNA"/>
</dbReference>